<name>A0A1X0RDA1_RHIZD</name>
<protein>
    <submittedName>
        <fullName evidence="2">Uncharacterized protein</fullName>
    </submittedName>
</protein>
<dbReference type="AlphaFoldDB" id="A0A1X0RDA1"/>
<dbReference type="VEuPathDB" id="FungiDB:BCV72DRAFT_302322"/>
<dbReference type="EMBL" id="KV921870">
    <property type="protein sequence ID" value="ORE10010.1"/>
    <property type="molecule type" value="Genomic_DNA"/>
</dbReference>
<dbReference type="OrthoDB" id="5573882at2759"/>
<reference evidence="2" key="1">
    <citation type="journal article" date="2016" name="Proc. Natl. Acad. Sci. U.S.A.">
        <title>Lipid metabolic changes in an early divergent fungus govern the establishment of a mutualistic symbiosis with endobacteria.</title>
        <authorList>
            <person name="Lastovetsky O.A."/>
            <person name="Gaspar M.L."/>
            <person name="Mondo S.J."/>
            <person name="LaButti K.M."/>
            <person name="Sandor L."/>
            <person name="Grigoriev I.V."/>
            <person name="Henry S.A."/>
            <person name="Pawlowska T.E."/>
        </authorList>
    </citation>
    <scope>NUCLEOTIDE SEQUENCE [LARGE SCALE GENOMIC DNA]</scope>
    <source>
        <strain evidence="2">ATCC 52814</strain>
    </source>
</reference>
<accession>A0A1X0RDA1</accession>
<organism evidence="2">
    <name type="scientific">Rhizopus microsporus var. microsporus</name>
    <dbReference type="NCBI Taxonomy" id="86635"/>
    <lineage>
        <taxon>Eukaryota</taxon>
        <taxon>Fungi</taxon>
        <taxon>Fungi incertae sedis</taxon>
        <taxon>Mucoromycota</taxon>
        <taxon>Mucoromycotina</taxon>
        <taxon>Mucoromycetes</taxon>
        <taxon>Mucorales</taxon>
        <taxon>Mucorineae</taxon>
        <taxon>Rhizopodaceae</taxon>
        <taxon>Rhizopus</taxon>
    </lineage>
</organism>
<gene>
    <name evidence="2" type="ORF">BCV72DRAFT_302322</name>
</gene>
<sequence length="246" mass="28652">MLSKAHPIPTPYGHIPKYRKKKRNTTVQAPYPFFSTSSTNSFFSFLSSLFTSKKEQVGFMPIHNNKPQIQTITSTEPIDCHHHFNQEDTPSLSTSLSSSESSTTSSNQYSLSDIDDNTSILSDILCDHYVYKQQQLNNTIKDDNVPLETFRLFEAPLERENNRQQWILVEQSEKYSEKKLVNEQTIRQHTRDIRTNTDYFRMIVAEVNMMRAQKIVCPLRQRRVLPKRNDPFKIRSSPLQNCIICT</sequence>
<dbReference type="Proteomes" id="UP000242414">
    <property type="component" value="Unassembled WGS sequence"/>
</dbReference>
<feature type="compositionally biased region" description="Low complexity" evidence="1">
    <location>
        <begin position="91"/>
        <end position="110"/>
    </location>
</feature>
<feature type="region of interest" description="Disordered" evidence="1">
    <location>
        <begin position="80"/>
        <end position="110"/>
    </location>
</feature>
<evidence type="ECO:0000313" key="2">
    <source>
        <dbReference type="EMBL" id="ORE10010.1"/>
    </source>
</evidence>
<evidence type="ECO:0000256" key="1">
    <source>
        <dbReference type="SAM" id="MobiDB-lite"/>
    </source>
</evidence>
<proteinExistence type="predicted"/>